<comment type="caution">
    <text evidence="1">The sequence shown here is derived from an EMBL/GenBank/DDBJ whole genome shotgun (WGS) entry which is preliminary data.</text>
</comment>
<organism evidence="1 2">
    <name type="scientific">Genlisea aurea</name>
    <dbReference type="NCBI Taxonomy" id="192259"/>
    <lineage>
        <taxon>Eukaryota</taxon>
        <taxon>Viridiplantae</taxon>
        <taxon>Streptophyta</taxon>
        <taxon>Embryophyta</taxon>
        <taxon>Tracheophyta</taxon>
        <taxon>Spermatophyta</taxon>
        <taxon>Magnoliopsida</taxon>
        <taxon>eudicotyledons</taxon>
        <taxon>Gunneridae</taxon>
        <taxon>Pentapetalae</taxon>
        <taxon>asterids</taxon>
        <taxon>lamiids</taxon>
        <taxon>Lamiales</taxon>
        <taxon>Lentibulariaceae</taxon>
        <taxon>Genlisea</taxon>
    </lineage>
</organism>
<evidence type="ECO:0000313" key="2">
    <source>
        <dbReference type="Proteomes" id="UP000015453"/>
    </source>
</evidence>
<reference evidence="1 2" key="1">
    <citation type="journal article" date="2013" name="BMC Genomics">
        <title>The miniature genome of a carnivorous plant Genlisea aurea contains a low number of genes and short non-coding sequences.</title>
        <authorList>
            <person name="Leushkin E.V."/>
            <person name="Sutormin R.A."/>
            <person name="Nabieva E.R."/>
            <person name="Penin A.A."/>
            <person name="Kondrashov A.S."/>
            <person name="Logacheva M.D."/>
        </authorList>
    </citation>
    <scope>NUCLEOTIDE SEQUENCE [LARGE SCALE GENOMIC DNA]</scope>
</reference>
<dbReference type="Proteomes" id="UP000015453">
    <property type="component" value="Unassembled WGS sequence"/>
</dbReference>
<keyword evidence="2" id="KW-1185">Reference proteome</keyword>
<sequence>MSVELAMEGGADRILHQKMPQGTFAVAPGKKASANRVAAQINLRTPFCNVFRPFRIFAKTCEKSNAIAMGAMLKESHTLEIEEVSAW</sequence>
<evidence type="ECO:0000313" key="1">
    <source>
        <dbReference type="EMBL" id="EPS61719.1"/>
    </source>
</evidence>
<dbReference type="EMBL" id="AUSU01006636">
    <property type="protein sequence ID" value="EPS61719.1"/>
    <property type="molecule type" value="Genomic_DNA"/>
</dbReference>
<accession>S8C4U0</accession>
<name>S8C4U0_9LAMI</name>
<dbReference type="AlphaFoldDB" id="S8C4U0"/>
<protein>
    <submittedName>
        <fullName evidence="1">Uncharacterized protein</fullName>
    </submittedName>
</protein>
<gene>
    <name evidence="1" type="ORF">M569_13075</name>
</gene>
<proteinExistence type="predicted"/>